<proteinExistence type="predicted"/>
<reference evidence="1 2" key="2">
    <citation type="journal article" date="2022" name="Mol. Ecol. Resour.">
        <title>The genomes of chicory, endive, great burdock and yacon provide insights into Asteraceae paleo-polyploidization history and plant inulin production.</title>
        <authorList>
            <person name="Fan W."/>
            <person name="Wang S."/>
            <person name="Wang H."/>
            <person name="Wang A."/>
            <person name="Jiang F."/>
            <person name="Liu H."/>
            <person name="Zhao H."/>
            <person name="Xu D."/>
            <person name="Zhang Y."/>
        </authorList>
    </citation>
    <scope>NUCLEOTIDE SEQUENCE [LARGE SCALE GENOMIC DNA]</scope>
    <source>
        <strain evidence="2">cv. Niubang</strain>
    </source>
</reference>
<protein>
    <submittedName>
        <fullName evidence="1">Uncharacterized protein</fullName>
    </submittedName>
</protein>
<comment type="caution">
    <text evidence="1">The sequence shown here is derived from an EMBL/GenBank/DDBJ whole genome shotgun (WGS) entry which is preliminary data.</text>
</comment>
<organism evidence="1 2">
    <name type="scientific">Arctium lappa</name>
    <name type="common">Greater burdock</name>
    <name type="synonym">Lappa major</name>
    <dbReference type="NCBI Taxonomy" id="4217"/>
    <lineage>
        <taxon>Eukaryota</taxon>
        <taxon>Viridiplantae</taxon>
        <taxon>Streptophyta</taxon>
        <taxon>Embryophyta</taxon>
        <taxon>Tracheophyta</taxon>
        <taxon>Spermatophyta</taxon>
        <taxon>Magnoliopsida</taxon>
        <taxon>eudicotyledons</taxon>
        <taxon>Gunneridae</taxon>
        <taxon>Pentapetalae</taxon>
        <taxon>asterids</taxon>
        <taxon>campanulids</taxon>
        <taxon>Asterales</taxon>
        <taxon>Asteraceae</taxon>
        <taxon>Carduoideae</taxon>
        <taxon>Cardueae</taxon>
        <taxon>Arctiinae</taxon>
        <taxon>Arctium</taxon>
    </lineage>
</organism>
<evidence type="ECO:0000313" key="1">
    <source>
        <dbReference type="EMBL" id="KAI3729348.1"/>
    </source>
</evidence>
<dbReference type="EMBL" id="CM042051">
    <property type="protein sequence ID" value="KAI3729348.1"/>
    <property type="molecule type" value="Genomic_DNA"/>
</dbReference>
<sequence length="596" mass="65230">MITGNDFYSIVKAMVPLYVAMFLAYGSVRWWKIFTPDQCSGINRFVAIFAVPFLSFHFISTNDPYSMNLRFLAADTLQKIIILVVLALLTKFTKTVTLEWMITIFSLTTLPNTLVIGVPLLTSMFGDFSASLMIQVVVLQGIIWYTLLLFFFEFRAAKMLIMERFPESGADIVSFKVDSDVVSLDGQDVLETEATIGEDGKLHVRVRKSNASRRSFGVGSLSGVEIYSLSSSAIQTPRGSNVNQSDFYSISGFPGGRLSNFGPAVDLSSAPRPSNNFDEDTAPMSIKMSSSRSAMHHAAQNMTPYFQPVISEISPAVTKPTKGQHPPETPSRSKPQMQQNKVNPDVHIFPRSSSAPIGSKGGRLSSDFRPTAQQLSLPGQHGANETRMLISDHSQNGKFRAIEELGSKKIKPAGLESVAVPEEGAGTQMPSATVMIRLILVTVWRKLVRNPNTYASIFGLIWSLVSFRWHVGMPKIIGSSITLISNTGLGMAMFSLGLFMALQPKMIACGRSKALIATIARFLIGPVAMAVASIAIGLRGTLLHLAIVQASLSEGIVPFVFAKEYNVYPTILSFSVIFGMLITVPINLVYYIILEH</sequence>
<reference evidence="2" key="1">
    <citation type="journal article" date="2022" name="Mol. Ecol. Resour.">
        <title>The genomes of chicory, endive, great burdock and yacon provide insights into Asteraceae palaeo-polyploidization history and plant inulin production.</title>
        <authorList>
            <person name="Fan W."/>
            <person name="Wang S."/>
            <person name="Wang H."/>
            <person name="Wang A."/>
            <person name="Jiang F."/>
            <person name="Liu H."/>
            <person name="Zhao H."/>
            <person name="Xu D."/>
            <person name="Zhang Y."/>
        </authorList>
    </citation>
    <scope>NUCLEOTIDE SEQUENCE [LARGE SCALE GENOMIC DNA]</scope>
    <source>
        <strain evidence="2">cv. Niubang</strain>
    </source>
</reference>
<gene>
    <name evidence="1" type="ORF">L6452_18004</name>
</gene>
<evidence type="ECO:0000313" key="2">
    <source>
        <dbReference type="Proteomes" id="UP001055879"/>
    </source>
</evidence>
<name>A0ACB9C5A2_ARCLA</name>
<dbReference type="Proteomes" id="UP001055879">
    <property type="component" value="Linkage Group LG05"/>
</dbReference>
<accession>A0ACB9C5A2</accession>
<keyword evidence="2" id="KW-1185">Reference proteome</keyword>